<feature type="compositionally biased region" description="Basic and acidic residues" evidence="1">
    <location>
        <begin position="31"/>
        <end position="49"/>
    </location>
</feature>
<evidence type="ECO:0000313" key="3">
    <source>
        <dbReference type="Proteomes" id="UP000000724"/>
    </source>
</evidence>
<reference evidence="2 3" key="1">
    <citation type="journal article" date="2008" name="Nat. Biotechnol.">
        <title>Genome sequencing and analysis of the filamentous fungus Penicillium chrysogenum.</title>
        <authorList>
            <person name="van den Berg M.A."/>
            <person name="Albang R."/>
            <person name="Albermann K."/>
            <person name="Badger J.H."/>
            <person name="Daran J.-M."/>
            <person name="Driessen A.J.M."/>
            <person name="Garcia-Estrada C."/>
            <person name="Fedorova N.D."/>
            <person name="Harris D.M."/>
            <person name="Heijne W.H.M."/>
            <person name="Joardar V.S."/>
            <person name="Kiel J.A.K.W."/>
            <person name="Kovalchuk A."/>
            <person name="Martin J.F."/>
            <person name="Nierman W.C."/>
            <person name="Nijland J.G."/>
            <person name="Pronk J.T."/>
            <person name="Roubos J.A."/>
            <person name="van der Klei I.J."/>
            <person name="van Peij N.N.M.E."/>
            <person name="Veenhuis M."/>
            <person name="von Doehren H."/>
            <person name="Wagner C."/>
            <person name="Wortman J.R."/>
            <person name="Bovenberg R.A.L."/>
        </authorList>
    </citation>
    <scope>NUCLEOTIDE SEQUENCE [LARGE SCALE GENOMIC DNA]</scope>
    <source>
        <strain evidence="3">ATCC 28089 / DSM 1075 / NRRL 1951 / Wisconsin 54-1255</strain>
    </source>
</reference>
<dbReference type="AlphaFoldDB" id="B6HL23"/>
<evidence type="ECO:0000256" key="1">
    <source>
        <dbReference type="SAM" id="MobiDB-lite"/>
    </source>
</evidence>
<protein>
    <submittedName>
        <fullName evidence="2">Uncharacterized protein</fullName>
    </submittedName>
</protein>
<dbReference type="EMBL" id="AM920436">
    <property type="protein sequence ID" value="CAP96970.1"/>
    <property type="molecule type" value="Genomic_DNA"/>
</dbReference>
<organism evidence="2 3">
    <name type="scientific">Penicillium rubens (strain ATCC 28089 / DSM 1075 / NRRL 1951 / Wisconsin 54-1255)</name>
    <name type="common">Penicillium chrysogenum</name>
    <dbReference type="NCBI Taxonomy" id="500485"/>
    <lineage>
        <taxon>Eukaryota</taxon>
        <taxon>Fungi</taxon>
        <taxon>Dikarya</taxon>
        <taxon>Ascomycota</taxon>
        <taxon>Pezizomycotina</taxon>
        <taxon>Eurotiomycetes</taxon>
        <taxon>Eurotiomycetidae</taxon>
        <taxon>Eurotiales</taxon>
        <taxon>Aspergillaceae</taxon>
        <taxon>Penicillium</taxon>
        <taxon>Penicillium chrysogenum species complex</taxon>
    </lineage>
</organism>
<feature type="region of interest" description="Disordered" evidence="1">
    <location>
        <begin position="28"/>
        <end position="55"/>
    </location>
</feature>
<gene>
    <name evidence="2" type="ORF">Pc21g20730</name>
    <name evidence="2" type="ORF">PCH_Pc21g20730</name>
</gene>
<accession>B6HL23</accession>
<name>B6HL23_PENRW</name>
<dbReference type="OrthoDB" id="10427924at2759"/>
<dbReference type="HOGENOM" id="CLU_2038828_0_0_1"/>
<evidence type="ECO:0000313" key="2">
    <source>
        <dbReference type="EMBL" id="CAP96970.1"/>
    </source>
</evidence>
<dbReference type="Proteomes" id="UP000000724">
    <property type="component" value="Contig Pc00c21"/>
</dbReference>
<sequence length="121" mass="13803">MPQRREWARLAEWAPMIRRSIRESLLGRGSRGKEGKRVVGGRLKREGLDRGNGQRKRDLGARVSCGMIYGEEIGHDDDYSDVLTALQPKILGEYYIHEYFGVQVKPIVEEADTQALCIDRT</sequence>
<keyword evidence="3" id="KW-1185">Reference proteome</keyword>
<proteinExistence type="predicted"/>
<dbReference type="VEuPathDB" id="FungiDB:PCH_Pc21g20730"/>